<gene>
    <name evidence="2" type="ORF">SCP_0111580</name>
</gene>
<feature type="compositionally biased region" description="Polar residues" evidence="1">
    <location>
        <begin position="42"/>
        <end position="60"/>
    </location>
</feature>
<name>A0A401G7X8_9APHY</name>
<protein>
    <submittedName>
        <fullName evidence="2">Uncharacterized protein</fullName>
    </submittedName>
</protein>
<evidence type="ECO:0000256" key="1">
    <source>
        <dbReference type="SAM" id="MobiDB-lite"/>
    </source>
</evidence>
<feature type="compositionally biased region" description="Polar residues" evidence="1">
    <location>
        <begin position="20"/>
        <end position="32"/>
    </location>
</feature>
<reference evidence="2 3" key="1">
    <citation type="journal article" date="2018" name="Sci. Rep.">
        <title>Genome sequence of the cauliflower mushroom Sparassis crispa (Hanabiratake) and its association with beneficial usage.</title>
        <authorList>
            <person name="Kiyama R."/>
            <person name="Furutani Y."/>
            <person name="Kawaguchi K."/>
            <person name="Nakanishi T."/>
        </authorList>
    </citation>
    <scope>NUCLEOTIDE SEQUENCE [LARGE SCALE GENOMIC DNA]</scope>
</reference>
<feature type="region of interest" description="Disordered" evidence="1">
    <location>
        <begin position="508"/>
        <end position="612"/>
    </location>
</feature>
<feature type="compositionally biased region" description="Polar residues" evidence="1">
    <location>
        <begin position="1"/>
        <end position="13"/>
    </location>
</feature>
<sequence>MSTSFRWRRSSTPLFPGAWPNTSSSTQGQASISDAELGQGGAPSSQGKTRNSDQRASGTERSLFPTRLEKLPFEDSHGVGLGIGSSLSADAASGYFDDRPLSPASPEFVSAHMSASLSQDSYLTDTASEGVVTPELAYPPDTPWIMTIDNSSHDREHFRQRRGGFMPIDEKCKTMNPKITIGLAETNPSKANIHSSSRSSSVYLDAPLLPFTPGLPPLSLQSSERSLGYVTAPLCPSDTPPIPPSPRSISSSIPSSFVIPSPNPDTGYFDSQHAPVTIATDFYPVPDAEPDTKEIHRTPSSSFSSHSLNTDSPVLPSHNSPGLLSIPTQALSPTSADLDAFALAAASAASESSLSIPTSLHTASMSVSAYDTSACETMRERSYTVPSAIASSVVAEGTCGSRSTDVVQHCDYGQTYQCGLDSDPAQRARRRSVPMPRASMTRSLRSRVDVGNRQGALGRERPKKLVMLGRMRKLGGKFLNLFKAGKNGGEAGDRLGVQTMTTTAVTAVEYRSEHPIPSPRVPRRLHAPPTVTPPNSPQSDRRQSFHPLDDANNRPLISLPKARNSMAVKSPPRAAMQRSKGNEPLTPSPQIRISRARTQTAPPESARADAGHEANLDVLSMRRFSLSSALSKQRLDALRATLLPHPSLPVLPPPLPTREHDTAVPQSPSSPSAADRKYDFRRSRAMELAPAFEQIQPIAGSSTTQNLMPPLSNIARLSRTPPPSPIHLHPYRLNVPQSPSPLSPPNTPRPVDIQTRGRSRGFSFSSAISKRALRARSMMVAVGRRDKEDDTLERGSPAEGTAEGRGRDTTATTVTDGVQFDMLTPSSVFSAPAHLVPETPERRVNDQDAGSEHAPTVSELGSMSFAHTREIAGSNYSSSTDFDLSDIDSMNSSFVRARSKTFGGRDDEVSDRRNRVLLGDENEAPLTRRLQLSQSMSFAVGTSFGTQPDELNELAVAELEEEQGFMRALGLEFDAIARRAACE</sequence>
<feature type="compositionally biased region" description="Basic and acidic residues" evidence="1">
    <location>
        <begin position="539"/>
        <end position="552"/>
    </location>
</feature>
<evidence type="ECO:0000313" key="2">
    <source>
        <dbReference type="EMBL" id="GBE78275.1"/>
    </source>
</evidence>
<feature type="region of interest" description="Disordered" evidence="1">
    <location>
        <begin position="289"/>
        <end position="314"/>
    </location>
</feature>
<dbReference type="RefSeq" id="XP_027609188.1">
    <property type="nucleotide sequence ID" value="XM_027753387.1"/>
</dbReference>
<dbReference type="OrthoDB" id="2804693at2759"/>
<organism evidence="2 3">
    <name type="scientific">Sparassis crispa</name>
    <dbReference type="NCBI Taxonomy" id="139825"/>
    <lineage>
        <taxon>Eukaryota</taxon>
        <taxon>Fungi</taxon>
        <taxon>Dikarya</taxon>
        <taxon>Basidiomycota</taxon>
        <taxon>Agaricomycotina</taxon>
        <taxon>Agaricomycetes</taxon>
        <taxon>Polyporales</taxon>
        <taxon>Sparassidaceae</taxon>
        <taxon>Sparassis</taxon>
    </lineage>
</organism>
<keyword evidence="3" id="KW-1185">Reference proteome</keyword>
<feature type="region of interest" description="Disordered" evidence="1">
    <location>
        <begin position="1"/>
        <end position="69"/>
    </location>
</feature>
<evidence type="ECO:0000313" key="3">
    <source>
        <dbReference type="Proteomes" id="UP000287166"/>
    </source>
</evidence>
<dbReference type="GeneID" id="38775192"/>
<comment type="caution">
    <text evidence="2">The sequence shown here is derived from an EMBL/GenBank/DDBJ whole genome shotgun (WGS) entry which is preliminary data.</text>
</comment>
<accession>A0A401G7X8</accession>
<feature type="region of interest" description="Disordered" evidence="1">
    <location>
        <begin position="734"/>
        <end position="757"/>
    </location>
</feature>
<feature type="region of interest" description="Disordered" evidence="1">
    <location>
        <begin position="423"/>
        <end position="444"/>
    </location>
</feature>
<feature type="compositionally biased region" description="Polar residues" evidence="1">
    <location>
        <begin position="588"/>
        <end position="602"/>
    </location>
</feature>
<dbReference type="AlphaFoldDB" id="A0A401G7X8"/>
<proteinExistence type="predicted"/>
<feature type="region of interest" description="Disordered" evidence="1">
    <location>
        <begin position="783"/>
        <end position="812"/>
    </location>
</feature>
<feature type="region of interest" description="Disordered" evidence="1">
    <location>
        <begin position="653"/>
        <end position="676"/>
    </location>
</feature>
<dbReference type="Proteomes" id="UP000287166">
    <property type="component" value="Unassembled WGS sequence"/>
</dbReference>
<dbReference type="EMBL" id="BFAD01000001">
    <property type="protein sequence ID" value="GBE78275.1"/>
    <property type="molecule type" value="Genomic_DNA"/>
</dbReference>
<dbReference type="InParanoid" id="A0A401G7X8"/>
<feature type="compositionally biased region" description="Pro residues" evidence="1">
    <location>
        <begin position="738"/>
        <end position="748"/>
    </location>
</feature>